<reference evidence="2" key="1">
    <citation type="journal article" date="2019" name="Int. J. Syst. Evol. Microbiol.">
        <title>The Global Catalogue of Microorganisms (GCM) 10K type strain sequencing project: providing services to taxonomists for standard genome sequencing and annotation.</title>
        <authorList>
            <consortium name="The Broad Institute Genomics Platform"/>
            <consortium name="The Broad Institute Genome Sequencing Center for Infectious Disease"/>
            <person name="Wu L."/>
            <person name="Ma J."/>
        </authorList>
    </citation>
    <scope>NUCLEOTIDE SEQUENCE [LARGE SCALE GENOMIC DNA]</scope>
    <source>
        <strain evidence="2">CCUG 56401</strain>
    </source>
</reference>
<accession>A0ABW3FT62</accession>
<keyword evidence="2" id="KW-1185">Reference proteome</keyword>
<evidence type="ECO:0000313" key="1">
    <source>
        <dbReference type="EMBL" id="MFD0919482.1"/>
    </source>
</evidence>
<evidence type="ECO:0000313" key="2">
    <source>
        <dbReference type="Proteomes" id="UP001597018"/>
    </source>
</evidence>
<dbReference type="InterPro" id="IPR021400">
    <property type="entry name" value="DUF3039"/>
</dbReference>
<organism evidence="1 2">
    <name type="scientific">Saccharopolyspora rosea</name>
    <dbReference type="NCBI Taxonomy" id="524884"/>
    <lineage>
        <taxon>Bacteria</taxon>
        <taxon>Bacillati</taxon>
        <taxon>Actinomycetota</taxon>
        <taxon>Actinomycetes</taxon>
        <taxon>Pseudonocardiales</taxon>
        <taxon>Pseudonocardiaceae</taxon>
        <taxon>Saccharopolyspora</taxon>
    </lineage>
</organism>
<comment type="caution">
    <text evidence="1">The sequence shown here is derived from an EMBL/GenBank/DDBJ whole genome shotgun (WGS) entry which is preliminary data.</text>
</comment>
<dbReference type="RefSeq" id="WP_345599927.1">
    <property type="nucleotide sequence ID" value="NZ_BAABLT010000001.1"/>
</dbReference>
<dbReference type="Proteomes" id="UP001597018">
    <property type="component" value="Unassembled WGS sequence"/>
</dbReference>
<dbReference type="EMBL" id="JBHTIW010000003">
    <property type="protein sequence ID" value="MFD0919482.1"/>
    <property type="molecule type" value="Genomic_DNA"/>
</dbReference>
<dbReference type="Pfam" id="PF11238">
    <property type="entry name" value="DUF3039"/>
    <property type="match status" value="1"/>
</dbReference>
<protein>
    <submittedName>
        <fullName evidence="1">DUF3039 domain-containing protein</fullName>
    </submittedName>
</protein>
<name>A0ABW3FT62_9PSEU</name>
<gene>
    <name evidence="1" type="ORF">ACFQ16_06985</name>
</gene>
<proteinExistence type="predicted"/>
<sequence length="147" mass="15522">MPVDGDSATTWRAVCGAIARPGEVERVNALTGNPCPTCLVLAALASDVPPLARSELESASDREFPSAFPAAVRTAGSMLRYAPSWRERVVHWAKPDAPTKPYGSGTVVPGLCGEIGWGPDERPPGGWPMCAACTEIACEEDSWAWPG</sequence>